<dbReference type="Proteomes" id="UP001331515">
    <property type="component" value="Unassembled WGS sequence"/>
</dbReference>
<feature type="region of interest" description="Disordered" evidence="1">
    <location>
        <begin position="75"/>
        <end position="170"/>
    </location>
</feature>
<gene>
    <name evidence="2" type="ORF">CgunFtcFv8_003514</name>
</gene>
<evidence type="ECO:0000313" key="3">
    <source>
        <dbReference type="Proteomes" id="UP001331515"/>
    </source>
</evidence>
<comment type="caution">
    <text evidence="2">The sequence shown here is derived from an EMBL/GenBank/DDBJ whole genome shotgun (WGS) entry which is preliminary data.</text>
</comment>
<reference evidence="2 3" key="1">
    <citation type="journal article" date="2023" name="Mol. Biol. Evol.">
        <title>Genomics of Secondarily Temperate Adaptation in the Only Non-Antarctic Icefish.</title>
        <authorList>
            <person name="Rivera-Colon A.G."/>
            <person name="Rayamajhi N."/>
            <person name="Minhas B.F."/>
            <person name="Madrigal G."/>
            <person name="Bilyk K.T."/>
            <person name="Yoon V."/>
            <person name="Hune M."/>
            <person name="Gregory S."/>
            <person name="Cheng C.H.C."/>
            <person name="Catchen J.M."/>
        </authorList>
    </citation>
    <scope>NUCLEOTIDE SEQUENCE [LARGE SCALE GENOMIC DNA]</scope>
    <source>
        <tissue evidence="2">White muscle</tissue>
    </source>
</reference>
<accession>A0AAN8E389</accession>
<evidence type="ECO:0000313" key="2">
    <source>
        <dbReference type="EMBL" id="KAK5931743.1"/>
    </source>
</evidence>
<feature type="compositionally biased region" description="Basic and acidic residues" evidence="1">
    <location>
        <begin position="131"/>
        <end position="142"/>
    </location>
</feature>
<evidence type="ECO:0000256" key="1">
    <source>
        <dbReference type="SAM" id="MobiDB-lite"/>
    </source>
</evidence>
<dbReference type="EMBL" id="JAURVH010001515">
    <property type="protein sequence ID" value="KAK5931743.1"/>
    <property type="molecule type" value="Genomic_DNA"/>
</dbReference>
<feature type="compositionally biased region" description="Polar residues" evidence="1">
    <location>
        <begin position="88"/>
        <end position="100"/>
    </location>
</feature>
<proteinExistence type="predicted"/>
<sequence length="170" mass="18764">MLRELREIDPPVHMTTTLDVEYGAYDEHPDSFSGEVDLEADEGTTNRLLRLENVTLAAQKEALNKEVCFLRNKLKQRKASSAKRDLRSSSATPSAESITIHQPERPASSGIRSSSRYTPLVELGRPQSKYAGDEESRGEGLRRPMSAPPQCKPSRLGSAASNHAEFLGVK</sequence>
<organism evidence="2 3">
    <name type="scientific">Champsocephalus gunnari</name>
    <name type="common">Mackerel icefish</name>
    <dbReference type="NCBI Taxonomy" id="52237"/>
    <lineage>
        <taxon>Eukaryota</taxon>
        <taxon>Metazoa</taxon>
        <taxon>Chordata</taxon>
        <taxon>Craniata</taxon>
        <taxon>Vertebrata</taxon>
        <taxon>Euteleostomi</taxon>
        <taxon>Actinopterygii</taxon>
        <taxon>Neopterygii</taxon>
        <taxon>Teleostei</taxon>
        <taxon>Neoteleostei</taxon>
        <taxon>Acanthomorphata</taxon>
        <taxon>Eupercaria</taxon>
        <taxon>Perciformes</taxon>
        <taxon>Notothenioidei</taxon>
        <taxon>Channichthyidae</taxon>
        <taxon>Champsocephalus</taxon>
    </lineage>
</organism>
<protein>
    <submittedName>
        <fullName evidence="2">Uncharacterized protein</fullName>
    </submittedName>
</protein>
<keyword evidence="3" id="KW-1185">Reference proteome</keyword>
<name>A0AAN8E389_CHAGU</name>
<dbReference type="AlphaFoldDB" id="A0AAN8E389"/>